<protein>
    <recommendedName>
        <fullName evidence="2">Thioredoxin domain-containing protein</fullName>
    </recommendedName>
</protein>
<accession>A0A6C0H7M9</accession>
<dbReference type="AlphaFoldDB" id="A0A6C0H7M9"/>
<dbReference type="Pfam" id="PF00085">
    <property type="entry name" value="Thioredoxin"/>
    <property type="match status" value="1"/>
</dbReference>
<keyword evidence="1" id="KW-0472">Membrane</keyword>
<dbReference type="Gene3D" id="3.40.30.10">
    <property type="entry name" value="Glutaredoxin"/>
    <property type="match status" value="1"/>
</dbReference>
<dbReference type="CDD" id="cd02961">
    <property type="entry name" value="PDI_a_family"/>
    <property type="match status" value="1"/>
</dbReference>
<keyword evidence="1" id="KW-1133">Transmembrane helix</keyword>
<feature type="transmembrane region" description="Helical" evidence="1">
    <location>
        <begin position="6"/>
        <end position="25"/>
    </location>
</feature>
<evidence type="ECO:0000259" key="2">
    <source>
        <dbReference type="Pfam" id="PF00085"/>
    </source>
</evidence>
<proteinExistence type="predicted"/>
<feature type="domain" description="Thioredoxin" evidence="2">
    <location>
        <begin position="32"/>
        <end position="116"/>
    </location>
</feature>
<dbReference type="EMBL" id="MN739898">
    <property type="protein sequence ID" value="QHT76581.1"/>
    <property type="molecule type" value="Genomic_DNA"/>
</dbReference>
<organism evidence="3">
    <name type="scientific">viral metagenome</name>
    <dbReference type="NCBI Taxonomy" id="1070528"/>
    <lineage>
        <taxon>unclassified sequences</taxon>
        <taxon>metagenomes</taxon>
        <taxon>organismal metagenomes</taxon>
    </lineage>
</organism>
<sequence length="122" mass="14468">MKIIYISIIIIIISILYNCYIIENFDYNKYKIKIYYFNTSWCKWSKQFNPEWNKFVNMIDTSLYESINIQCDKIENDTLCAAYNVPGFPHIVIETYNKKIIYTGERSANALINFLKTLSNSS</sequence>
<reference evidence="3" key="1">
    <citation type="journal article" date="2020" name="Nature">
        <title>Giant virus diversity and host interactions through global metagenomics.</title>
        <authorList>
            <person name="Schulz F."/>
            <person name="Roux S."/>
            <person name="Paez-Espino D."/>
            <person name="Jungbluth S."/>
            <person name="Walsh D.A."/>
            <person name="Denef V.J."/>
            <person name="McMahon K.D."/>
            <person name="Konstantinidis K.T."/>
            <person name="Eloe-Fadrosh E.A."/>
            <person name="Kyrpides N.C."/>
            <person name="Woyke T."/>
        </authorList>
    </citation>
    <scope>NUCLEOTIDE SEQUENCE</scope>
    <source>
        <strain evidence="3">GVMAG-M-3300023179-82</strain>
    </source>
</reference>
<dbReference type="InterPro" id="IPR013766">
    <property type="entry name" value="Thioredoxin_domain"/>
</dbReference>
<dbReference type="SUPFAM" id="SSF52833">
    <property type="entry name" value="Thioredoxin-like"/>
    <property type="match status" value="1"/>
</dbReference>
<dbReference type="InterPro" id="IPR036249">
    <property type="entry name" value="Thioredoxin-like_sf"/>
</dbReference>
<evidence type="ECO:0000256" key="1">
    <source>
        <dbReference type="SAM" id="Phobius"/>
    </source>
</evidence>
<name>A0A6C0H7M9_9ZZZZ</name>
<evidence type="ECO:0000313" key="3">
    <source>
        <dbReference type="EMBL" id="QHT76581.1"/>
    </source>
</evidence>
<keyword evidence="1" id="KW-0812">Transmembrane</keyword>